<organism evidence="8 9">
    <name type="scientific">Oopsacas minuta</name>
    <dbReference type="NCBI Taxonomy" id="111878"/>
    <lineage>
        <taxon>Eukaryota</taxon>
        <taxon>Metazoa</taxon>
        <taxon>Porifera</taxon>
        <taxon>Hexactinellida</taxon>
        <taxon>Hexasterophora</taxon>
        <taxon>Lyssacinosida</taxon>
        <taxon>Leucopsacidae</taxon>
        <taxon>Oopsacas</taxon>
    </lineage>
</organism>
<protein>
    <recommendedName>
        <fullName evidence="4">Large ribosomal subunit protein eL14</fullName>
    </recommendedName>
    <alternativeName>
        <fullName evidence="5">60S ribosomal protein L14</fullName>
    </alternativeName>
</protein>
<evidence type="ECO:0000259" key="7">
    <source>
        <dbReference type="Pfam" id="PF01929"/>
    </source>
</evidence>
<dbReference type="InterPro" id="IPR008991">
    <property type="entry name" value="Translation_prot_SH3-like_sf"/>
</dbReference>
<dbReference type="SUPFAM" id="SSF50104">
    <property type="entry name" value="Translation proteins SH3-like domain"/>
    <property type="match status" value="1"/>
</dbReference>
<comment type="similarity">
    <text evidence="1">Belongs to the eukaryotic ribosomal protein eL14 family.</text>
</comment>
<proteinExistence type="inferred from homology"/>
<comment type="caution">
    <text evidence="8">The sequence shown here is derived from an EMBL/GenBank/DDBJ whole genome shotgun (WGS) entry which is preliminary data.</text>
</comment>
<evidence type="ECO:0000256" key="5">
    <source>
        <dbReference type="ARBA" id="ARBA00035318"/>
    </source>
</evidence>
<dbReference type="GO" id="GO:0006412">
    <property type="term" value="P:translation"/>
    <property type="evidence" value="ECO:0007669"/>
    <property type="project" value="InterPro"/>
</dbReference>
<gene>
    <name evidence="8" type="ORF">LOD99_6447</name>
</gene>
<dbReference type="InterPro" id="IPR039660">
    <property type="entry name" value="Ribosomal_eL14"/>
</dbReference>
<keyword evidence="9" id="KW-1185">Reference proteome</keyword>
<evidence type="ECO:0000313" key="8">
    <source>
        <dbReference type="EMBL" id="KAI6649898.1"/>
    </source>
</evidence>
<reference evidence="8 9" key="1">
    <citation type="journal article" date="2023" name="BMC Biol.">
        <title>The compact genome of the sponge Oopsacas minuta (Hexactinellida) is lacking key metazoan core genes.</title>
        <authorList>
            <person name="Santini S."/>
            <person name="Schenkelaars Q."/>
            <person name="Jourda C."/>
            <person name="Duchesne M."/>
            <person name="Belahbib H."/>
            <person name="Rocher C."/>
            <person name="Selva M."/>
            <person name="Riesgo A."/>
            <person name="Vervoort M."/>
            <person name="Leys S.P."/>
            <person name="Kodjabachian L."/>
            <person name="Le Bivic A."/>
            <person name="Borchiellini C."/>
            <person name="Claverie J.M."/>
            <person name="Renard E."/>
        </authorList>
    </citation>
    <scope>NUCLEOTIDE SEQUENCE [LARGE SCALE GENOMIC DNA]</scope>
    <source>
        <strain evidence="8">SPO-2</strain>
    </source>
</reference>
<evidence type="ECO:0000256" key="3">
    <source>
        <dbReference type="ARBA" id="ARBA00023274"/>
    </source>
</evidence>
<keyword evidence="3" id="KW-0687">Ribonucleoprotein</keyword>
<dbReference type="InterPro" id="IPR014722">
    <property type="entry name" value="Rib_uL2_dom2"/>
</dbReference>
<feature type="domain" description="KOW" evidence="6">
    <location>
        <begin position="46"/>
        <end position="76"/>
    </location>
</feature>
<dbReference type="InterPro" id="IPR002784">
    <property type="entry name" value="Ribosomal_eL14_dom"/>
</dbReference>
<dbReference type="GO" id="GO:0022625">
    <property type="term" value="C:cytosolic large ribosomal subunit"/>
    <property type="evidence" value="ECO:0007669"/>
    <property type="project" value="TreeGrafter"/>
</dbReference>
<dbReference type="Pfam" id="PF01929">
    <property type="entry name" value="Ribosomal_L14e"/>
    <property type="match status" value="1"/>
</dbReference>
<dbReference type="GO" id="GO:0003735">
    <property type="term" value="F:structural constituent of ribosome"/>
    <property type="evidence" value="ECO:0007669"/>
    <property type="project" value="InterPro"/>
</dbReference>
<keyword evidence="2 8" id="KW-0689">Ribosomal protein</keyword>
<dbReference type="InterPro" id="IPR005824">
    <property type="entry name" value="KOW"/>
</dbReference>
<dbReference type="Pfam" id="PF00467">
    <property type="entry name" value="KOW"/>
    <property type="match status" value="1"/>
</dbReference>
<evidence type="ECO:0000256" key="1">
    <source>
        <dbReference type="ARBA" id="ARBA00006592"/>
    </source>
</evidence>
<dbReference type="Proteomes" id="UP001165289">
    <property type="component" value="Unassembled WGS sequence"/>
</dbReference>
<dbReference type="CDD" id="cd23702">
    <property type="entry name" value="eL14"/>
    <property type="match status" value="1"/>
</dbReference>
<dbReference type="PANTHER" id="PTHR11127:SF2">
    <property type="entry name" value="LARGE RIBOSOMAL SUBUNIT PROTEIN EL14"/>
    <property type="match status" value="1"/>
</dbReference>
<dbReference type="Gene3D" id="2.30.30.30">
    <property type="match status" value="1"/>
</dbReference>
<accession>A0AAV7JMH1</accession>
<name>A0AAV7JMH1_9METZ</name>
<evidence type="ECO:0000313" key="9">
    <source>
        <dbReference type="Proteomes" id="UP001165289"/>
    </source>
</evidence>
<dbReference type="PANTHER" id="PTHR11127">
    <property type="entry name" value="60S RIBOSOMAL PROTEIN L14"/>
    <property type="match status" value="1"/>
</dbReference>
<evidence type="ECO:0000256" key="2">
    <source>
        <dbReference type="ARBA" id="ARBA00022980"/>
    </source>
</evidence>
<dbReference type="Gene3D" id="6.10.250.2270">
    <property type="match status" value="1"/>
</dbReference>
<evidence type="ECO:0000256" key="4">
    <source>
        <dbReference type="ARBA" id="ARBA00035215"/>
    </source>
</evidence>
<dbReference type="EMBL" id="JAKMXF010000317">
    <property type="protein sequence ID" value="KAI6649898.1"/>
    <property type="molecule type" value="Genomic_DNA"/>
</dbReference>
<dbReference type="GO" id="GO:0042273">
    <property type="term" value="P:ribosomal large subunit biogenesis"/>
    <property type="evidence" value="ECO:0007669"/>
    <property type="project" value="TreeGrafter"/>
</dbReference>
<evidence type="ECO:0000259" key="6">
    <source>
        <dbReference type="Pfam" id="PF00467"/>
    </source>
</evidence>
<dbReference type="AlphaFoldDB" id="A0AAV7JMH1"/>
<dbReference type="GO" id="GO:0003723">
    <property type="term" value="F:RNA binding"/>
    <property type="evidence" value="ECO:0007669"/>
    <property type="project" value="InterPro"/>
</dbReference>
<feature type="domain" description="Large ribosomal subunit protein eL14" evidence="7">
    <location>
        <begin position="83"/>
        <end position="156"/>
    </location>
</feature>
<sequence length="177" mass="20158">MVHEIEGDSQSLSKCNFMSATFFAFSLLNLAHCFTSKMVFDKFVEVGRIILITQGPYTGKLAAIVDVIDQNRILIDGSTMGVPRMPFRLKNIKLTGMKVKFPHSAGQKVVKQALDVGGIGDKWKTTSWAKKLEKRKIRKNLNDFDRFKLKKLKQRKSRIVSISAAKVRKELKEKQKK</sequence>